<evidence type="ECO:0000259" key="11">
    <source>
        <dbReference type="PROSITE" id="PS51192"/>
    </source>
</evidence>
<dbReference type="Gene3D" id="3.30.1370.50">
    <property type="entry name" value="R3H-like domain"/>
    <property type="match status" value="1"/>
</dbReference>
<evidence type="ECO:0000259" key="12">
    <source>
        <dbReference type="PROSITE" id="PS51194"/>
    </source>
</evidence>
<dbReference type="GO" id="GO:0004386">
    <property type="term" value="F:helicase activity"/>
    <property type="evidence" value="ECO:0007669"/>
    <property type="project" value="UniProtKB-KW"/>
</dbReference>
<keyword evidence="4" id="KW-0067">ATP-binding</keyword>
<evidence type="ECO:0000256" key="8">
    <source>
        <dbReference type="SAM" id="MobiDB-lite"/>
    </source>
</evidence>
<feature type="repeat" description="ANK" evidence="7">
    <location>
        <begin position="462"/>
        <end position="494"/>
    </location>
</feature>
<sequence length="1439" mass="165546">MNPARSKGLNKSGMPRRQNIRFGVNKGRKNPNLCIDEHIQEATPEHLRIEIDNIFREFLDDSEKTEYIFPTDLNNLQRKYIHYKAQIMNLSSKSHGKEPNRQLHLKKLPKQIASQSIQVYPCDEIMQVLEDFKKKYDSLELQPENPRSVKRFEKVYGRLQDSDPLVPKLGHVDKEIQIARKNLPIFEKRQEVLDTIDHNQVVIISSETGSGKTTQIPQYIMEDCVYKNKPCKIVCTQPRRISTLAAAERVAYERGEKVGGSVGYHIRLESNCGHHTNLLYCTVGVFLRNLMCGNKCLKYITHVIVDEIHERDKLSDFLLICLRQNLVLAPHIKIILMSATVDTSKFQQYFKTSAVLSIPGRLYPIQAYFLEDILSMTKFFTPQMRVAMNKCQQKQISGNNSEDSKKEELSEDDQRNFNYVLETYMNYSGNYDYTLHYDEATADLLQLFISENVSVDQKHSEKGWTALMVASHLGDMEFVSKLCTMGAKLEISDDLGRTAYDYARAANKMNVLKLLDYVKEQNINEKSSDTNDNQYLKQLYDMTTPDDFIDYDLIVALIKFIHVNCDSGSILVFLPGYDEIMQCNDHIVDSDINSSSYRIFFLHSSMNMKDQCDVFKKLPYQRKIILSTNIAETSITIEDVVFVIDIGKAKEKVYDSYNKLSALQTQWISRACAKQREGRAGRVRPGCCFKLYSNQRHTHMADERVPEILRVSLEELCLNAKIIAHNTMNIYNFLSLAPDPPTSNSISAAIENLQSLGALDKEEELTKLGEYLAQLTLEPRLGKMLIYGCIFKCLEPMLTMAAAMAHKDPFQLPPQANLKVAAAAKRRELIGSVMSDHIVYLKVFERWQNETANGNAKKFCHEYFISESTMFSVLETRRQLLGQLRAVGFVNNAHSLDEYNINNNSWGLVKAIMGAALFPNVAFPTKKGLVLSTKSEKKVAVHNTSACSAKKYQYWCFYDEMVKNKANFMVRGVTLFTELPVALMCGVNALCTSSHSINVDNWLEFYFGDPVILKFRFAIHDLVNRSMINPWHSFDHLNKVVTETLTKIMDLEEKHSDLVVPENIGAKPKFLHKVLRANEYKKKQYNNYENPQTNNIGRNRNDWMEYHKQGRTPKRFIPPNMKYTPQASNAARNLNFDYSGNTNNYHVMQNFQNIALDHEEGSPSAATALLRGLQVYDDEAGSSVGCYDNRGSVPVHKNNGRYRVSRRKKYIYNGYSQPRMIVKHYPLPMECCDFSTTASLTQEHLEMAVRPLLDQNQNYQFNDNVGSLVPTQHKEQFYQQLYPTAKENANLRIYHSTISDRFQDYIDNPIFIFIRANEKRNIDIAQSCNKWVFSPQTEKKVLYLAGKGKLVYLVFYVRELNMFMGIAQYKNLNIGKNFSKPTASIAWTFTSPVHRNKTKHLHNPYNFGKPIFDAQDGMVIRQDIGEELIRIYSETERHN</sequence>
<dbReference type="GO" id="GO:0016787">
    <property type="term" value="F:hydrolase activity"/>
    <property type="evidence" value="ECO:0007669"/>
    <property type="project" value="UniProtKB-KW"/>
</dbReference>
<dbReference type="InterPro" id="IPR002110">
    <property type="entry name" value="Ankyrin_rpt"/>
</dbReference>
<dbReference type="KEGG" id="soy:115882856"/>
<dbReference type="InterPro" id="IPR048333">
    <property type="entry name" value="HA2_WH"/>
</dbReference>
<dbReference type="FunFam" id="3.40.50.300:FF:000526">
    <property type="entry name" value="DExH-box ATP-dependent RNA helicase DExH3"/>
    <property type="match status" value="1"/>
</dbReference>
<reference evidence="14" key="1">
    <citation type="submission" date="2025-08" db="UniProtKB">
        <authorList>
            <consortium name="RefSeq"/>
        </authorList>
    </citation>
    <scope>IDENTIFICATION</scope>
    <source>
        <tissue evidence="14">Gonads</tissue>
    </source>
</reference>
<evidence type="ECO:0000256" key="5">
    <source>
        <dbReference type="ARBA" id="ARBA00022884"/>
    </source>
</evidence>
<dbReference type="SUPFAM" id="SSF48403">
    <property type="entry name" value="Ankyrin repeat"/>
    <property type="match status" value="1"/>
</dbReference>
<dbReference type="PROSITE" id="PS50088">
    <property type="entry name" value="ANK_REPEAT"/>
    <property type="match status" value="1"/>
</dbReference>
<dbReference type="PROSITE" id="PS51061">
    <property type="entry name" value="R3H"/>
    <property type="match status" value="1"/>
</dbReference>
<evidence type="ECO:0000256" key="1">
    <source>
        <dbReference type="ARBA" id="ARBA00022741"/>
    </source>
</evidence>
<evidence type="ECO:0000259" key="9">
    <source>
        <dbReference type="PROSITE" id="PS50882"/>
    </source>
</evidence>
<feature type="domain" description="R3H" evidence="10">
    <location>
        <begin position="45"/>
        <end position="109"/>
    </location>
</feature>
<keyword evidence="7" id="KW-0040">ANK repeat</keyword>
<name>A0A6J2Y1S4_SITOR</name>
<dbReference type="InterPro" id="IPR001650">
    <property type="entry name" value="Helicase_C-like"/>
</dbReference>
<dbReference type="Gene3D" id="3.40.50.300">
    <property type="entry name" value="P-loop containing nucleotide triphosphate hydrolases"/>
    <property type="match status" value="2"/>
</dbReference>
<dbReference type="PANTHER" id="PTHR18934">
    <property type="entry name" value="ATP-DEPENDENT RNA HELICASE"/>
    <property type="match status" value="1"/>
</dbReference>
<protein>
    <submittedName>
        <fullName evidence="14">3'-5' RNA helicase YTHDC2-like</fullName>
    </submittedName>
</protein>
<keyword evidence="3" id="KW-0347">Helicase</keyword>
<dbReference type="PROSITE" id="PS51194">
    <property type="entry name" value="HELICASE_CTER"/>
    <property type="match status" value="1"/>
</dbReference>
<dbReference type="Pfam" id="PF04408">
    <property type="entry name" value="WHD_HA2"/>
    <property type="match status" value="1"/>
</dbReference>
<keyword evidence="13" id="KW-1185">Reference proteome</keyword>
<dbReference type="CDD" id="cd18791">
    <property type="entry name" value="SF2_C_RHA"/>
    <property type="match status" value="1"/>
</dbReference>
<dbReference type="Proteomes" id="UP000504635">
    <property type="component" value="Unplaced"/>
</dbReference>
<dbReference type="SMART" id="SM00487">
    <property type="entry name" value="DEXDc"/>
    <property type="match status" value="1"/>
</dbReference>
<evidence type="ECO:0000313" key="13">
    <source>
        <dbReference type="Proteomes" id="UP000504635"/>
    </source>
</evidence>
<evidence type="ECO:0000256" key="3">
    <source>
        <dbReference type="ARBA" id="ARBA00022806"/>
    </source>
</evidence>
<dbReference type="PROSITE" id="PS50882">
    <property type="entry name" value="YTH"/>
    <property type="match status" value="1"/>
</dbReference>
<feature type="domain" description="Helicase ATP-binding" evidence="11">
    <location>
        <begin position="193"/>
        <end position="359"/>
    </location>
</feature>
<dbReference type="CDD" id="cd17917">
    <property type="entry name" value="DEXHc_RHA-like"/>
    <property type="match status" value="1"/>
</dbReference>
<dbReference type="InterPro" id="IPR014001">
    <property type="entry name" value="Helicase_ATP-bd"/>
</dbReference>
<evidence type="ECO:0000256" key="2">
    <source>
        <dbReference type="ARBA" id="ARBA00022801"/>
    </source>
</evidence>
<accession>A0A6J2Y1S4</accession>
<dbReference type="SUPFAM" id="SSF82708">
    <property type="entry name" value="R3H domain"/>
    <property type="match status" value="1"/>
</dbReference>
<dbReference type="PROSITE" id="PS51192">
    <property type="entry name" value="HELICASE_ATP_BIND_1"/>
    <property type="match status" value="1"/>
</dbReference>
<evidence type="ECO:0000259" key="10">
    <source>
        <dbReference type="PROSITE" id="PS51061"/>
    </source>
</evidence>
<dbReference type="InterPro" id="IPR007275">
    <property type="entry name" value="YTH_domain"/>
</dbReference>
<dbReference type="Pfam" id="PF04146">
    <property type="entry name" value="YTH"/>
    <property type="match status" value="1"/>
</dbReference>
<dbReference type="RefSeq" id="XP_030756965.1">
    <property type="nucleotide sequence ID" value="XM_030901105.1"/>
</dbReference>
<dbReference type="InterPro" id="IPR001374">
    <property type="entry name" value="R3H_dom"/>
</dbReference>
<dbReference type="InterPro" id="IPR036770">
    <property type="entry name" value="Ankyrin_rpt-contain_sf"/>
</dbReference>
<dbReference type="Pfam" id="PF01424">
    <property type="entry name" value="R3H"/>
    <property type="match status" value="1"/>
</dbReference>
<dbReference type="SMART" id="SM00847">
    <property type="entry name" value="HA2"/>
    <property type="match status" value="1"/>
</dbReference>
<dbReference type="GO" id="GO:0005524">
    <property type="term" value="F:ATP binding"/>
    <property type="evidence" value="ECO:0007669"/>
    <property type="project" value="UniProtKB-KW"/>
</dbReference>
<gene>
    <name evidence="14" type="primary">LOC115882856</name>
</gene>
<dbReference type="FunFam" id="1.20.120.1080:FF:000002">
    <property type="entry name" value="Putative ATP-dependent RNA helicase DHX36"/>
    <property type="match status" value="1"/>
</dbReference>
<evidence type="ECO:0000256" key="7">
    <source>
        <dbReference type="PROSITE-ProRule" id="PRU00023"/>
    </source>
</evidence>
<dbReference type="Pfam" id="PF21010">
    <property type="entry name" value="HA2_C"/>
    <property type="match status" value="1"/>
</dbReference>
<dbReference type="Pfam" id="PF00270">
    <property type="entry name" value="DEAD"/>
    <property type="match status" value="1"/>
</dbReference>
<dbReference type="InterPro" id="IPR007502">
    <property type="entry name" value="Helicase-assoc_dom"/>
</dbReference>
<evidence type="ECO:0000256" key="4">
    <source>
        <dbReference type="ARBA" id="ARBA00022840"/>
    </source>
</evidence>
<dbReference type="PANTHER" id="PTHR18934:SF213">
    <property type="entry name" value="3'-5' RNA HELICASE YTHDC2"/>
    <property type="match status" value="1"/>
</dbReference>
<keyword evidence="1" id="KW-0547">Nucleotide-binding</keyword>
<feature type="region of interest" description="Disordered" evidence="8">
    <location>
        <begin position="1"/>
        <end position="25"/>
    </location>
</feature>
<dbReference type="SUPFAM" id="SSF52540">
    <property type="entry name" value="P-loop containing nucleoside triphosphate hydrolases"/>
    <property type="match status" value="2"/>
</dbReference>
<dbReference type="Gene3D" id="1.20.120.1080">
    <property type="match status" value="1"/>
</dbReference>
<dbReference type="Gene3D" id="1.25.40.20">
    <property type="entry name" value="Ankyrin repeat-containing domain"/>
    <property type="match status" value="1"/>
</dbReference>
<dbReference type="GeneID" id="115882856"/>
<dbReference type="OrthoDB" id="6103986at2759"/>
<dbReference type="InterPro" id="IPR027417">
    <property type="entry name" value="P-loop_NTPase"/>
</dbReference>
<keyword evidence="2" id="KW-0378">Hydrolase</keyword>
<evidence type="ECO:0000313" key="14">
    <source>
        <dbReference type="RefSeq" id="XP_030756965.1"/>
    </source>
</evidence>
<dbReference type="InParanoid" id="A0A6J2Y1S4"/>
<keyword evidence="5" id="KW-0694">RNA-binding</keyword>
<dbReference type="Pfam" id="PF00271">
    <property type="entry name" value="Helicase_C"/>
    <property type="match status" value="1"/>
</dbReference>
<dbReference type="Gene3D" id="3.10.590.10">
    <property type="entry name" value="ph1033 like domains"/>
    <property type="match status" value="1"/>
</dbReference>
<dbReference type="SMART" id="SM00490">
    <property type="entry name" value="HELICc"/>
    <property type="match status" value="1"/>
</dbReference>
<dbReference type="InterPro" id="IPR011545">
    <property type="entry name" value="DEAD/DEAH_box_helicase_dom"/>
</dbReference>
<feature type="domain" description="Helicase C-terminal" evidence="12">
    <location>
        <begin position="557"/>
        <end position="724"/>
    </location>
</feature>
<evidence type="ECO:0000256" key="6">
    <source>
        <dbReference type="ARBA" id="ARBA00060772"/>
    </source>
</evidence>
<proteinExistence type="inferred from homology"/>
<organism evidence="13 14">
    <name type="scientific">Sitophilus oryzae</name>
    <name type="common">Rice weevil</name>
    <name type="synonym">Curculio oryzae</name>
    <dbReference type="NCBI Taxonomy" id="7048"/>
    <lineage>
        <taxon>Eukaryota</taxon>
        <taxon>Metazoa</taxon>
        <taxon>Ecdysozoa</taxon>
        <taxon>Arthropoda</taxon>
        <taxon>Hexapoda</taxon>
        <taxon>Insecta</taxon>
        <taxon>Pterygota</taxon>
        <taxon>Neoptera</taxon>
        <taxon>Endopterygota</taxon>
        <taxon>Coleoptera</taxon>
        <taxon>Polyphaga</taxon>
        <taxon>Cucujiformia</taxon>
        <taxon>Curculionidae</taxon>
        <taxon>Dryophthorinae</taxon>
        <taxon>Sitophilus</taxon>
    </lineage>
</organism>
<comment type="similarity">
    <text evidence="6">Belongs to the DExH box helicase family.</text>
</comment>
<dbReference type="InterPro" id="IPR036867">
    <property type="entry name" value="R3H_dom_sf"/>
</dbReference>
<dbReference type="Pfam" id="PF12796">
    <property type="entry name" value="Ank_2"/>
    <property type="match status" value="1"/>
</dbReference>
<feature type="domain" description="YTH" evidence="9">
    <location>
        <begin position="1309"/>
        <end position="1432"/>
    </location>
</feature>
<dbReference type="GO" id="GO:0003723">
    <property type="term" value="F:RNA binding"/>
    <property type="evidence" value="ECO:0007669"/>
    <property type="project" value="UniProtKB-KW"/>
</dbReference>